<organism evidence="1 2">
    <name type="scientific">Glossina pallidipes</name>
    <name type="common">Tsetse fly</name>
    <dbReference type="NCBI Taxonomy" id="7398"/>
    <lineage>
        <taxon>Eukaryota</taxon>
        <taxon>Metazoa</taxon>
        <taxon>Ecdysozoa</taxon>
        <taxon>Arthropoda</taxon>
        <taxon>Hexapoda</taxon>
        <taxon>Insecta</taxon>
        <taxon>Pterygota</taxon>
        <taxon>Neoptera</taxon>
        <taxon>Endopterygota</taxon>
        <taxon>Diptera</taxon>
        <taxon>Brachycera</taxon>
        <taxon>Muscomorpha</taxon>
        <taxon>Hippoboscoidea</taxon>
        <taxon>Glossinidae</taxon>
        <taxon>Glossina</taxon>
    </lineage>
</organism>
<name>A0A1A9ZIQ2_GLOPL</name>
<sequence length="119" mass="14210">MDVEYGTFESLKRKLQLGYVIKRNAINLEKEIPAATRLTPAADPYIVKYEKEFYMKYRLHHHTSNAWLQWFHSSTHMGFPSKSLAQRKPKHIHHLLINRAEIFNEQQPIVVIEAYYKRN</sequence>
<evidence type="ECO:0000313" key="2">
    <source>
        <dbReference type="Proteomes" id="UP000092445"/>
    </source>
</evidence>
<reference evidence="2" key="1">
    <citation type="submission" date="2014-03" db="EMBL/GenBank/DDBJ databases">
        <authorList>
            <person name="Aksoy S."/>
            <person name="Warren W."/>
            <person name="Wilson R.K."/>
        </authorList>
    </citation>
    <scope>NUCLEOTIDE SEQUENCE [LARGE SCALE GENOMIC DNA]</scope>
    <source>
        <strain evidence="2">IAEA</strain>
    </source>
</reference>
<protein>
    <submittedName>
        <fullName evidence="1">Uncharacterized protein</fullName>
    </submittedName>
</protein>
<dbReference type="Proteomes" id="UP000092445">
    <property type="component" value="Unassembled WGS sequence"/>
</dbReference>
<dbReference type="EnsemblMetazoa" id="GPAI015901-RA">
    <property type="protein sequence ID" value="GPAI015901-PA"/>
    <property type="gene ID" value="GPAI015901"/>
</dbReference>
<proteinExistence type="predicted"/>
<dbReference type="AlphaFoldDB" id="A0A1A9ZIQ2"/>
<keyword evidence="2" id="KW-1185">Reference proteome</keyword>
<reference evidence="1" key="2">
    <citation type="submission" date="2020-05" db="UniProtKB">
        <authorList>
            <consortium name="EnsemblMetazoa"/>
        </authorList>
    </citation>
    <scope>IDENTIFICATION</scope>
    <source>
        <strain evidence="1">IAEA</strain>
    </source>
</reference>
<accession>A0A1A9ZIQ2</accession>
<evidence type="ECO:0000313" key="1">
    <source>
        <dbReference type="EnsemblMetazoa" id="GPAI015901-PA"/>
    </source>
</evidence>
<dbReference type="VEuPathDB" id="VectorBase:GPAI015901"/>